<feature type="chain" id="PRO_5010723641" evidence="1">
    <location>
        <begin position="20"/>
        <end position="237"/>
    </location>
</feature>
<dbReference type="Pfam" id="PF07165">
    <property type="entry name" value="DUF1397"/>
    <property type="match status" value="1"/>
</dbReference>
<dbReference type="InParanoid" id="A0A1W4WSF5"/>
<evidence type="ECO:0000313" key="2">
    <source>
        <dbReference type="Proteomes" id="UP000192223"/>
    </source>
</evidence>
<sequence>MNSFTVCFFVLLTTHGVLMDSSDSSESAVESFKTEFWENAQQLEKQVDDMVEGICKTKTGGKAAFKKFVQTREELSTCLQNVAAEKFELPSQVCRQKRPHIRSCLNAAVPGLIKCFDDDTKWFIRDFAIGSINSVFDFMCEDIFVSLQELMNLDGFDCMANMIKNEVAFDNSTDRCLLNLLSPENEYLNNPSKPLFCDGLRTVKSCFGKAIQEQCPTNNGILHINQGFMDALLKFCV</sequence>
<dbReference type="RefSeq" id="XP_018326829.1">
    <property type="nucleotide sequence ID" value="XM_018471327.2"/>
</dbReference>
<evidence type="ECO:0000313" key="3">
    <source>
        <dbReference type="RefSeq" id="XP_018326829.1"/>
    </source>
</evidence>
<gene>
    <name evidence="3" type="primary">LOC108738084</name>
</gene>
<dbReference type="KEGG" id="apln:108738084"/>
<proteinExistence type="predicted"/>
<dbReference type="AlphaFoldDB" id="A0A1W4WSF5"/>
<accession>A0A1W4WSF5</accession>
<keyword evidence="2" id="KW-1185">Reference proteome</keyword>
<keyword evidence="1" id="KW-0732">Signal</keyword>
<dbReference type="Proteomes" id="UP000192223">
    <property type="component" value="Unplaced"/>
</dbReference>
<evidence type="ECO:0000256" key="1">
    <source>
        <dbReference type="SAM" id="SignalP"/>
    </source>
</evidence>
<feature type="signal peptide" evidence="1">
    <location>
        <begin position="1"/>
        <end position="19"/>
    </location>
</feature>
<dbReference type="InterPro" id="IPR009832">
    <property type="entry name" value="DUF1397"/>
</dbReference>
<name>A0A1W4WSF5_AGRPL</name>
<dbReference type="GeneID" id="108738084"/>
<organism evidence="2 3">
    <name type="scientific">Agrilus planipennis</name>
    <name type="common">Emerald ash borer</name>
    <name type="synonym">Agrilus marcopoli</name>
    <dbReference type="NCBI Taxonomy" id="224129"/>
    <lineage>
        <taxon>Eukaryota</taxon>
        <taxon>Metazoa</taxon>
        <taxon>Ecdysozoa</taxon>
        <taxon>Arthropoda</taxon>
        <taxon>Hexapoda</taxon>
        <taxon>Insecta</taxon>
        <taxon>Pterygota</taxon>
        <taxon>Neoptera</taxon>
        <taxon>Endopterygota</taxon>
        <taxon>Coleoptera</taxon>
        <taxon>Polyphaga</taxon>
        <taxon>Elateriformia</taxon>
        <taxon>Buprestoidea</taxon>
        <taxon>Buprestidae</taxon>
        <taxon>Agrilinae</taxon>
        <taxon>Agrilus</taxon>
    </lineage>
</organism>
<protein>
    <submittedName>
        <fullName evidence="3">Uncharacterized protein LOC108738084</fullName>
    </submittedName>
</protein>
<dbReference type="OrthoDB" id="6760427at2759"/>
<reference evidence="3" key="1">
    <citation type="submission" date="2025-08" db="UniProtKB">
        <authorList>
            <consortium name="RefSeq"/>
        </authorList>
    </citation>
    <scope>IDENTIFICATION</scope>
    <source>
        <tissue evidence="3">Entire body</tissue>
    </source>
</reference>